<dbReference type="Proteomes" id="UP000326364">
    <property type="component" value="Unassembled WGS sequence"/>
</dbReference>
<organism evidence="2 3">
    <name type="scientific">Sphingobium limneticum</name>
    <dbReference type="NCBI Taxonomy" id="1007511"/>
    <lineage>
        <taxon>Bacteria</taxon>
        <taxon>Pseudomonadati</taxon>
        <taxon>Pseudomonadota</taxon>
        <taxon>Alphaproteobacteria</taxon>
        <taxon>Sphingomonadales</taxon>
        <taxon>Sphingomonadaceae</taxon>
        <taxon>Sphingobium</taxon>
    </lineage>
</organism>
<dbReference type="EMBL" id="VYQB01000024">
    <property type="protein sequence ID" value="KAA9012276.1"/>
    <property type="molecule type" value="Genomic_DNA"/>
</dbReference>
<proteinExistence type="predicted"/>
<evidence type="ECO:0000313" key="4">
    <source>
        <dbReference type="Proteomes" id="UP000326364"/>
    </source>
</evidence>
<protein>
    <submittedName>
        <fullName evidence="2">Uncharacterized protein</fullName>
    </submittedName>
</protein>
<evidence type="ECO:0000313" key="2">
    <source>
        <dbReference type="EMBL" id="KAA9024737.1"/>
    </source>
</evidence>
<keyword evidence="4" id="KW-1185">Reference proteome</keyword>
<gene>
    <name evidence="2" type="ORF">F4U95_21625</name>
    <name evidence="1" type="ORF">F4U96_21510</name>
</gene>
<dbReference type="AlphaFoldDB" id="A0A5J5HVN1"/>
<comment type="caution">
    <text evidence="2">The sequence shown here is derived from an EMBL/GenBank/DDBJ whole genome shotgun (WGS) entry which is preliminary data.</text>
</comment>
<name>A0A5J5HVN1_9SPHN</name>
<dbReference type="EMBL" id="VYQA01000024">
    <property type="protein sequence ID" value="KAA9024737.1"/>
    <property type="molecule type" value="Genomic_DNA"/>
</dbReference>
<reference evidence="3 4" key="1">
    <citation type="submission" date="2019-09" db="EMBL/GenBank/DDBJ databases">
        <authorList>
            <person name="Feng G."/>
        </authorList>
    </citation>
    <scope>NUCLEOTIDE SEQUENCE [LARGE SCALE GENOMIC DNA]</scope>
    <source>
        <strain evidence="2 3">KACC 19283</strain>
        <strain evidence="1 4">KACC 19284</strain>
    </source>
</reference>
<evidence type="ECO:0000313" key="3">
    <source>
        <dbReference type="Proteomes" id="UP000325933"/>
    </source>
</evidence>
<sequence>MAVYPQFHERRVRKIRVRCIQPTPSAFLMMGSAGRNDWIRVSVSTDQDP</sequence>
<evidence type="ECO:0000313" key="1">
    <source>
        <dbReference type="EMBL" id="KAA9012276.1"/>
    </source>
</evidence>
<dbReference type="Proteomes" id="UP000325933">
    <property type="component" value="Unassembled WGS sequence"/>
</dbReference>
<accession>A0A5J5HVN1</accession>